<feature type="compositionally biased region" description="Pro residues" evidence="7">
    <location>
        <begin position="16"/>
        <end position="25"/>
    </location>
</feature>
<dbReference type="AlphaFoldDB" id="X0R891"/>
<name>X0R891_RHOWR</name>
<evidence type="ECO:0000256" key="8">
    <source>
        <dbReference type="SAM" id="Phobius"/>
    </source>
</evidence>
<evidence type="ECO:0000256" key="7">
    <source>
        <dbReference type="SAM" id="MobiDB-lite"/>
    </source>
</evidence>
<evidence type="ECO:0008006" key="11">
    <source>
        <dbReference type="Google" id="ProtNLM"/>
    </source>
</evidence>
<keyword evidence="10" id="KW-1185">Reference proteome</keyword>
<keyword evidence="5 8" id="KW-1133">Transmembrane helix</keyword>
<dbReference type="GO" id="GO:0005886">
    <property type="term" value="C:plasma membrane"/>
    <property type="evidence" value="ECO:0007669"/>
    <property type="project" value="UniProtKB-SubCell"/>
</dbReference>
<feature type="region of interest" description="Disordered" evidence="7">
    <location>
        <begin position="1"/>
        <end position="29"/>
    </location>
</feature>
<proteinExistence type="inferred from homology"/>
<dbReference type="TCDB" id="8.A.35.1.3">
    <property type="family name" value="the mycobacterial membrane protein small (mmps) family"/>
</dbReference>
<organism evidence="9 10">
    <name type="scientific">Rhodococcus wratislaviensis NBRC 100605</name>
    <dbReference type="NCBI Taxonomy" id="1219028"/>
    <lineage>
        <taxon>Bacteria</taxon>
        <taxon>Bacillati</taxon>
        <taxon>Actinomycetota</taxon>
        <taxon>Actinomycetes</taxon>
        <taxon>Mycobacteriales</taxon>
        <taxon>Nocardiaceae</taxon>
        <taxon>Rhodococcus</taxon>
    </lineage>
</organism>
<accession>X0R891</accession>
<dbReference type="InterPro" id="IPR008693">
    <property type="entry name" value="MmpS"/>
</dbReference>
<dbReference type="Proteomes" id="UP000019491">
    <property type="component" value="Unassembled WGS sequence"/>
</dbReference>
<evidence type="ECO:0000256" key="4">
    <source>
        <dbReference type="ARBA" id="ARBA00022692"/>
    </source>
</evidence>
<comment type="caution">
    <text evidence="9">The sequence shown here is derived from an EMBL/GenBank/DDBJ whole genome shotgun (WGS) entry which is preliminary data.</text>
</comment>
<feature type="compositionally biased region" description="Pro residues" evidence="7">
    <location>
        <begin position="1"/>
        <end position="10"/>
    </location>
</feature>
<evidence type="ECO:0000256" key="5">
    <source>
        <dbReference type="ARBA" id="ARBA00022989"/>
    </source>
</evidence>
<evidence type="ECO:0000313" key="10">
    <source>
        <dbReference type="Proteomes" id="UP000019491"/>
    </source>
</evidence>
<dbReference type="Pfam" id="PF05423">
    <property type="entry name" value="Mycobact_memb"/>
    <property type="match status" value="1"/>
</dbReference>
<evidence type="ECO:0000256" key="2">
    <source>
        <dbReference type="ARBA" id="ARBA00007531"/>
    </source>
</evidence>
<evidence type="ECO:0000256" key="3">
    <source>
        <dbReference type="ARBA" id="ARBA00022475"/>
    </source>
</evidence>
<keyword evidence="6 8" id="KW-0472">Membrane</keyword>
<comment type="subcellular location">
    <subcellularLocation>
        <location evidence="1">Cell membrane</location>
    </subcellularLocation>
</comment>
<comment type="similarity">
    <text evidence="2">Belongs to the MmpS family.</text>
</comment>
<reference evidence="9 10" key="1">
    <citation type="submission" date="2014-02" db="EMBL/GenBank/DDBJ databases">
        <title>Whole genome shotgun sequence of Rhodococcus wratislaviensis NBRC 100605.</title>
        <authorList>
            <person name="Hosoyama A."/>
            <person name="Tsuchikane K."/>
            <person name="Yoshida I."/>
            <person name="Ohji S."/>
            <person name="Ichikawa N."/>
            <person name="Yamazoe A."/>
            <person name="Fujita N."/>
        </authorList>
    </citation>
    <scope>NUCLEOTIDE SEQUENCE [LARGE SCALE GENOMIC DNA]</scope>
    <source>
        <strain evidence="9 10">NBRC 100605</strain>
    </source>
</reference>
<feature type="transmembrane region" description="Helical" evidence="8">
    <location>
        <begin position="33"/>
        <end position="53"/>
    </location>
</feature>
<gene>
    <name evidence="9" type="ORF">RW1_038_01220</name>
</gene>
<keyword evidence="4 8" id="KW-0812">Transmembrane</keyword>
<evidence type="ECO:0000313" key="9">
    <source>
        <dbReference type="EMBL" id="GAF47200.1"/>
    </source>
</evidence>
<sequence length="180" mass="18908">MTYPPQPGQPQQPGQPYYPPQPPQQPAKKKRKWPWIILAIIAVFVIIAVAGGGGEDGKSPTEALTGEPADHDGPSTSIPPLVAAAPSGDGTEITYEVISDSGELNSVTWFDELNALQQESNVAAPWSKALSNTATFSMAGVTAQTTGTSVTCRVVVDGDIKEEKTSTGQYAVVNCSYAGF</sequence>
<dbReference type="Gene3D" id="2.60.40.2880">
    <property type="entry name" value="MmpS1-5, C-terminal soluble domain"/>
    <property type="match status" value="1"/>
</dbReference>
<protein>
    <recommendedName>
        <fullName evidence="11">MmpS family membrane protein</fullName>
    </recommendedName>
</protein>
<dbReference type="InterPro" id="IPR038468">
    <property type="entry name" value="MmpS_C"/>
</dbReference>
<feature type="region of interest" description="Disordered" evidence="7">
    <location>
        <begin position="55"/>
        <end position="76"/>
    </location>
</feature>
<dbReference type="EMBL" id="BAWF01000038">
    <property type="protein sequence ID" value="GAF47200.1"/>
    <property type="molecule type" value="Genomic_DNA"/>
</dbReference>
<evidence type="ECO:0000256" key="1">
    <source>
        <dbReference type="ARBA" id="ARBA00004236"/>
    </source>
</evidence>
<dbReference type="OrthoDB" id="3398257at2"/>
<dbReference type="RefSeq" id="WP_037235849.1">
    <property type="nucleotide sequence ID" value="NZ_BAWF01000038.1"/>
</dbReference>
<keyword evidence="3" id="KW-1003">Cell membrane</keyword>
<evidence type="ECO:0000256" key="6">
    <source>
        <dbReference type="ARBA" id="ARBA00023136"/>
    </source>
</evidence>